<evidence type="ECO:0000259" key="14">
    <source>
        <dbReference type="PROSITE" id="PS51324"/>
    </source>
</evidence>
<dbReference type="Pfam" id="PF13838">
    <property type="entry name" value="Clathrin_H_link"/>
    <property type="match status" value="1"/>
</dbReference>
<evidence type="ECO:0000256" key="9">
    <source>
        <dbReference type="ARBA" id="ARBA00023176"/>
    </source>
</evidence>
<dbReference type="FunFam" id="1.20.120.310:FF:000002">
    <property type="entry name" value="Sulfhydryl oxidase"/>
    <property type="match status" value="1"/>
</dbReference>
<dbReference type="InterPro" id="IPR036774">
    <property type="entry name" value="ERV/ALR_sulphydryl_oxid_sf"/>
</dbReference>
<feature type="repeat" description="CHCR" evidence="12">
    <location>
        <begin position="841"/>
        <end position="980"/>
    </location>
</feature>
<evidence type="ECO:0000256" key="2">
    <source>
        <dbReference type="ARBA" id="ARBA00009535"/>
    </source>
</evidence>
<feature type="transmembrane region" description="Helical" evidence="13">
    <location>
        <begin position="1685"/>
        <end position="1709"/>
    </location>
</feature>
<keyword evidence="13" id="KW-0812">Transmembrane</keyword>
<dbReference type="FunFam" id="2.130.10.110:FF:000003">
    <property type="entry name" value="Clathrin heavy chain"/>
    <property type="match status" value="1"/>
</dbReference>
<feature type="domain" description="ERV/ALR sulfhydryl oxidase" evidence="14">
    <location>
        <begin position="1737"/>
        <end position="1837"/>
    </location>
</feature>
<comment type="catalytic activity">
    <reaction evidence="13">
        <text>2 R'C(R)SH + O2 = R'C(R)S-S(R)CR' + H2O2</text>
        <dbReference type="Rhea" id="RHEA:17357"/>
        <dbReference type="ChEBI" id="CHEBI:15379"/>
        <dbReference type="ChEBI" id="CHEBI:16240"/>
        <dbReference type="ChEBI" id="CHEBI:16520"/>
        <dbReference type="ChEBI" id="CHEBI:17412"/>
        <dbReference type="EC" id="1.8.3.2"/>
    </reaction>
</comment>
<feature type="repeat" description="CHCR" evidence="12">
    <location>
        <begin position="1282"/>
        <end position="1428"/>
    </location>
</feature>
<evidence type="ECO:0000313" key="15">
    <source>
        <dbReference type="EMBL" id="KKF92273.1"/>
    </source>
</evidence>
<dbReference type="GO" id="GO:0006895">
    <property type="term" value="P:Golgi to endosome transport"/>
    <property type="evidence" value="ECO:0007669"/>
    <property type="project" value="TreeGrafter"/>
</dbReference>
<dbReference type="SMART" id="SM00299">
    <property type="entry name" value="CLH"/>
    <property type="match status" value="7"/>
</dbReference>
<organism evidence="15 16">
    <name type="scientific">Ceratocystis fimbriata f. sp. platani</name>
    <dbReference type="NCBI Taxonomy" id="88771"/>
    <lineage>
        <taxon>Eukaryota</taxon>
        <taxon>Fungi</taxon>
        <taxon>Dikarya</taxon>
        <taxon>Ascomycota</taxon>
        <taxon>Pezizomycotina</taxon>
        <taxon>Sordariomycetes</taxon>
        <taxon>Hypocreomycetidae</taxon>
        <taxon>Microascales</taxon>
        <taxon>Ceratocystidaceae</taxon>
        <taxon>Ceratocystis</taxon>
    </lineage>
</organism>
<dbReference type="GO" id="GO:0030130">
    <property type="term" value="C:clathrin coat of trans-Golgi network vesicle"/>
    <property type="evidence" value="ECO:0007669"/>
    <property type="project" value="InterPro"/>
</dbReference>
<dbReference type="PROSITE" id="PS51324">
    <property type="entry name" value="ERV_ALR"/>
    <property type="match status" value="1"/>
</dbReference>
<comment type="subcellular location">
    <subcellularLocation>
        <location evidence="11">Cytoplasmic vesicle membrane</location>
        <topology evidence="11">Peripheral membrane protein</topology>
        <orientation evidence="11">Cytoplasmic side</orientation>
    </subcellularLocation>
    <subcellularLocation>
        <location evidence="11">Membrane</location>
        <location evidence="11">Coated pit</location>
        <topology evidence="11">Peripheral membrane protein</topology>
        <orientation evidence="11">Cytoplasmic side</orientation>
    </subcellularLocation>
</comment>
<keyword evidence="9 11" id="KW-0168">Coated pit</keyword>
<dbReference type="InterPro" id="IPR016341">
    <property type="entry name" value="Clathrin_heavy_chain"/>
</dbReference>
<keyword evidence="5 13" id="KW-0274">FAD</keyword>
<protein>
    <recommendedName>
        <fullName evidence="11">Clathrin heavy chain</fullName>
    </recommendedName>
</protein>
<comment type="function">
    <text evidence="11">Clathrin is the major protein of the polyhedral coat of coated pits and vesicles.</text>
</comment>
<dbReference type="Pfam" id="PF00637">
    <property type="entry name" value="Clathrin"/>
    <property type="match status" value="7"/>
</dbReference>
<keyword evidence="16" id="KW-1185">Reference proteome</keyword>
<keyword evidence="3 13" id="KW-0285">Flavoprotein</keyword>
<keyword evidence="8" id="KW-1015">Disulfide bond</keyword>
<evidence type="ECO:0000256" key="13">
    <source>
        <dbReference type="RuleBase" id="RU371123"/>
    </source>
</evidence>
<dbReference type="Pfam" id="PF04777">
    <property type="entry name" value="Evr1_Alr"/>
    <property type="match status" value="1"/>
</dbReference>
<name>A0A0F8BJ41_CERFI</name>
<comment type="cofactor">
    <cofactor evidence="1 13">
        <name>FAD</name>
        <dbReference type="ChEBI" id="CHEBI:57692"/>
    </cofactor>
</comment>
<dbReference type="SUPFAM" id="SSF48371">
    <property type="entry name" value="ARM repeat"/>
    <property type="match status" value="6"/>
</dbReference>
<evidence type="ECO:0000256" key="6">
    <source>
        <dbReference type="ARBA" id="ARBA00023002"/>
    </source>
</evidence>
<evidence type="ECO:0000256" key="8">
    <source>
        <dbReference type="ARBA" id="ARBA00023157"/>
    </source>
</evidence>
<evidence type="ECO:0000256" key="10">
    <source>
        <dbReference type="ARBA" id="ARBA00023329"/>
    </source>
</evidence>
<dbReference type="OrthoDB" id="2113814at2759"/>
<feature type="repeat" description="CHCR" evidence="12">
    <location>
        <begin position="987"/>
        <end position="1132"/>
    </location>
</feature>
<evidence type="ECO:0000313" key="16">
    <source>
        <dbReference type="Proteomes" id="UP000034841"/>
    </source>
</evidence>
<dbReference type="Gene3D" id="1.25.40.10">
    <property type="entry name" value="Tetratricopeptide repeat domain"/>
    <property type="match status" value="3"/>
</dbReference>
<feature type="repeat" description="CHCR" evidence="12">
    <location>
        <begin position="541"/>
        <end position="690"/>
    </location>
</feature>
<keyword evidence="7 11" id="KW-0472">Membrane</keyword>
<dbReference type="InterPro" id="IPR017905">
    <property type="entry name" value="ERV/ALR_sulphydryl_oxidase"/>
</dbReference>
<evidence type="ECO:0000256" key="3">
    <source>
        <dbReference type="ARBA" id="ARBA00022630"/>
    </source>
</evidence>
<accession>A0A0F8BJ41</accession>
<dbReference type="FunFam" id="1.25.40.10:FF:000005">
    <property type="entry name" value="Clathrin heavy chain"/>
    <property type="match status" value="1"/>
</dbReference>
<evidence type="ECO:0000256" key="12">
    <source>
        <dbReference type="PROSITE-ProRule" id="PRU01006"/>
    </source>
</evidence>
<dbReference type="Gene3D" id="1.25.40.730">
    <property type="match status" value="1"/>
</dbReference>
<feature type="repeat" description="CHCR" evidence="12">
    <location>
        <begin position="1431"/>
        <end position="1574"/>
    </location>
</feature>
<feature type="repeat" description="CHCR" evidence="12">
    <location>
        <begin position="1136"/>
        <end position="1277"/>
    </location>
</feature>
<dbReference type="EMBL" id="LBBL01000477">
    <property type="protein sequence ID" value="KKF92273.1"/>
    <property type="molecule type" value="Genomic_DNA"/>
</dbReference>
<dbReference type="InterPro" id="IPR011990">
    <property type="entry name" value="TPR-like_helical_dom_sf"/>
</dbReference>
<sequence>MSPLPIRFTELVQLTSLGVDPAAVTFNACTLESDAFVCVREKKNEAAQPEVVIVDLKNGNNVIRRPIKADSAIMHWSKQVIALKAQSRTLQIFDLANKSKIKSATMNEDVQYWKWITETSLGLVTDTSVYHWDVFDASQAMPVKMFERNPNLSGCQIINYRINSDGKWMVVVGISQQGGRVVGSLQLYSKDRGISQAIEGHAATFGTIQRDGCSSETKVFAFAVRTAAGAKIHIVEIDHVEGDPVFPKKAVDMYFPEEATNDFPVAIQVSQKYGIIYMVTKYGFIHLYDLETGSCLFMNRISSETIFTTCPETEGGGIVGINRKGQVLFVTVDETNMVPYLLQNPANTEIAIKLASRGGLAGADDLYGRQFEQLFNSGNYMEAAKIAANSPRGFLRTPQTIEKFKRLPAVAGQMSYILQYFGLLLDKGALNTHETLELAQPVLAQNRKALLEKWLGEGKLDCSEQLGDLVRPHDLNLALTIYLKANVPYKVVAAFAETGQFDKIIPYSSKVGFTPDYIQLLQHIVRVNPEKGAEFATSLANNEGGSLVDLDRVVDIFQSQGMIQQGTAFLLDALKDNSPEHGHLQTRLLEMNLVQAPQVADAILGNDMFTHFDKGRIATLCEQAGLFQRALELYEDPEAVKRVVVGIAGTPNFNLDWLTTFFGKLSVEQSLTCLDAMMKHNIRQNLQAVVQVATKYSDLLGPVHLIDLFEKYKTAEGLFYYLGSIVNLSEEPDVHFKYIEAATKMGQFNEVERICRDSNYYNPEKVKNFLKEAKLAEQLPLIIVCDRFGFVHDLVLYLYQNRQFQAIEAYVQRVNAARTPEVIGGLLDVDCDEDIIKKLLSTVNAASIPIDQLVEEVEKRNRLKILLPFLEATLAAGSQQQALYNALAKIYIDSNNDPERFLKENSQYDSLVVGKYCEKRDPQLAYIAYSKGQNDLELVNITNENSMYRAQARYLLERADRELWKFVLSENNVHRRFVIDQVISTAVPESTDPAKVSEAVAAFLECDLPLELIELLEKIVLEPSPFSDNQNLQNLLMFTAAKADKARVMDYIHKIDGFSAPEIATACIDVGLHEEAFEIYKKTGDKLSAVDVLVDNIVSIDRAQSFAEDVDLPEVWSKVAKAQLDGLRVSDGIESYIKAEDPKNYSEVIEISVHAGKDEDLIKYLRMARKTLRETEIDTALAFCYARLDQLSDLEDFLRGTNVANIEESGDKAYAEGLYEAAKIFFTSISNWAKLATTLVYLDDYQAAVESARKANNIKVWKEVHGACVNKQEFRLAQICGLNLIIDAEELQSLVKQYERNGNFDELISLLEQGLGLERAHMGMFTELGIALSKYRPEKLMEHLNLFWSRLNMPKMIKACEEANLWPELVFCYQHYDEFDNAALAIIERAENSWEHHHFKEIVVKVANLEIYYRAIKFYMEQHPSLLTDLLQILTPRVDVNRVVKLFQKNDDLPLIKPFLLNVQSQNKRIVNDAINDLLIEEEDYKTLRDSVENYDNYDAVDLAGRLEKHDLIFFRQIAASIYRKNKRWEKSIALSKQDKLFKDAIETAAISGKTEIVQDLIRYFVDIGSRECYVGMLYACYDLLRPDFVLELSWRNGLNDFTMPYMINMLAQQTKELAAIKADNEARKAKEAENNTEEATGPILGMNRLMITAGPSGAMPANGFAPQPTGCQLRSTMMARKTPILLAVAALLSIMYFFSGPGSGLSAADYAMPKFDLSQIGDNILKGGSIAPKLGNATAKAELGRASWKVLHTMMARFPEKPTEDESTALLTYITLFSRLYPCGECAAHFRKLLAKYPPQVTSRNAAVGWACFAHNVVNERLKKPIFDCANIGDAYDCGCADSDKAMREGHDTRLELE</sequence>
<dbReference type="FunFam" id="1.25.40.10:FF:000002">
    <property type="entry name" value="Clathrin heavy chain"/>
    <property type="match status" value="1"/>
</dbReference>
<dbReference type="InterPro" id="IPR000547">
    <property type="entry name" value="Clathrin_H-chain/VPS_repeat"/>
</dbReference>
<dbReference type="PANTHER" id="PTHR10292:SF1">
    <property type="entry name" value="CLATHRIN HEAVY CHAIN"/>
    <property type="match status" value="1"/>
</dbReference>
<feature type="repeat" description="CHCR" evidence="12">
    <location>
        <begin position="693"/>
        <end position="835"/>
    </location>
</feature>
<dbReference type="GO" id="GO:0030479">
    <property type="term" value="C:actin cortical patch"/>
    <property type="evidence" value="ECO:0007669"/>
    <property type="project" value="TreeGrafter"/>
</dbReference>
<dbReference type="SUPFAM" id="SSF69000">
    <property type="entry name" value="FAD-dependent thiol oxidase"/>
    <property type="match status" value="1"/>
</dbReference>
<evidence type="ECO:0000256" key="1">
    <source>
        <dbReference type="ARBA" id="ARBA00001974"/>
    </source>
</evidence>
<evidence type="ECO:0000256" key="7">
    <source>
        <dbReference type="ARBA" id="ARBA00023136"/>
    </source>
</evidence>
<dbReference type="Pfam" id="PF01394">
    <property type="entry name" value="Clathrin_propel"/>
    <property type="match status" value="2"/>
</dbReference>
<gene>
    <name evidence="15" type="primary">chc1</name>
    <name evidence="15" type="ORF">CFO_g5373</name>
</gene>
<dbReference type="GO" id="GO:0005198">
    <property type="term" value="F:structural molecule activity"/>
    <property type="evidence" value="ECO:0007669"/>
    <property type="project" value="InterPro"/>
</dbReference>
<keyword evidence="6 13" id="KW-0560">Oxidoreductase</keyword>
<dbReference type="PANTHER" id="PTHR10292">
    <property type="entry name" value="CLATHRIN HEAVY CHAIN RELATED"/>
    <property type="match status" value="1"/>
</dbReference>
<dbReference type="GO" id="GO:0032051">
    <property type="term" value="F:clathrin light chain binding"/>
    <property type="evidence" value="ECO:0007669"/>
    <property type="project" value="InterPro"/>
</dbReference>
<dbReference type="Gene3D" id="1.20.120.310">
    <property type="entry name" value="ERV/ALR sulfhydryl oxidase domain"/>
    <property type="match status" value="1"/>
</dbReference>
<dbReference type="GO" id="GO:0071439">
    <property type="term" value="C:clathrin complex"/>
    <property type="evidence" value="ECO:0007669"/>
    <property type="project" value="InterPro"/>
</dbReference>
<dbReference type="InterPro" id="IPR055358">
    <property type="entry name" value="CHCR"/>
</dbReference>
<proteinExistence type="inferred from homology"/>
<dbReference type="InterPro" id="IPR022365">
    <property type="entry name" value="Clathrin_H-chain_propeller_rpt"/>
</dbReference>
<dbReference type="SUPFAM" id="SSF50989">
    <property type="entry name" value="Clathrin heavy-chain terminal domain"/>
    <property type="match status" value="1"/>
</dbReference>
<dbReference type="FunFam" id="1.25.40.10:FF:000001">
    <property type="entry name" value="Clathrin heavy chain"/>
    <property type="match status" value="1"/>
</dbReference>
<keyword evidence="13" id="KW-1133">Transmembrane helix</keyword>
<comment type="similarity">
    <text evidence="2 11">Belongs to the clathrin heavy chain family.</text>
</comment>
<dbReference type="GO" id="GO:0030132">
    <property type="term" value="C:clathrin coat of coated pit"/>
    <property type="evidence" value="ECO:0007669"/>
    <property type="project" value="InterPro"/>
</dbReference>
<dbReference type="PIRSF" id="PIRSF002290">
    <property type="entry name" value="Clathrin_H_chain"/>
    <property type="match status" value="1"/>
</dbReference>
<dbReference type="FunFam" id="1.25.40.10:FF:000082">
    <property type="entry name" value="Clathrin heavy chain"/>
    <property type="match status" value="1"/>
</dbReference>
<dbReference type="GO" id="GO:0005829">
    <property type="term" value="C:cytosol"/>
    <property type="evidence" value="ECO:0007669"/>
    <property type="project" value="GOC"/>
</dbReference>
<dbReference type="Gene3D" id="2.130.10.110">
    <property type="entry name" value="Clathrin heavy-chain terminal domain"/>
    <property type="match status" value="1"/>
</dbReference>
<keyword evidence="4" id="KW-0677">Repeat</keyword>
<dbReference type="GO" id="GO:0016972">
    <property type="term" value="F:thiol oxidase activity"/>
    <property type="evidence" value="ECO:0007669"/>
    <property type="project" value="UniProtKB-EC"/>
</dbReference>
<dbReference type="PROSITE" id="PS50236">
    <property type="entry name" value="CHCR"/>
    <property type="match status" value="7"/>
</dbReference>
<reference evidence="15 16" key="1">
    <citation type="submission" date="2015-04" db="EMBL/GenBank/DDBJ databases">
        <title>Genome sequence of Ceratocystis platani, a major pathogen of plane trees.</title>
        <authorList>
            <person name="Belbahri L."/>
        </authorList>
    </citation>
    <scope>NUCLEOTIDE SEQUENCE [LARGE SCALE GENOMIC DNA]</scope>
    <source>
        <strain evidence="15 16">CFO</strain>
    </source>
</reference>
<dbReference type="GO" id="GO:0006886">
    <property type="term" value="P:intracellular protein transport"/>
    <property type="evidence" value="ECO:0007669"/>
    <property type="project" value="UniProtKB-UniRule"/>
</dbReference>
<dbReference type="FunFam" id="1.25.40.730:FF:000003">
    <property type="entry name" value="Clathrin heavy chain"/>
    <property type="match status" value="1"/>
</dbReference>
<dbReference type="InterPro" id="IPR016025">
    <property type="entry name" value="Clathrin_H-chain_N"/>
</dbReference>
<evidence type="ECO:0000256" key="11">
    <source>
        <dbReference type="PIRNR" id="PIRNR002290"/>
    </source>
</evidence>
<comment type="caution">
    <text evidence="15">The sequence shown here is derived from an EMBL/GenBank/DDBJ whole genome shotgun (WGS) entry which is preliminary data.</text>
</comment>
<evidence type="ECO:0000256" key="4">
    <source>
        <dbReference type="ARBA" id="ARBA00022737"/>
    </source>
</evidence>
<dbReference type="InterPro" id="IPR016024">
    <property type="entry name" value="ARM-type_fold"/>
</dbReference>
<dbReference type="Proteomes" id="UP000034841">
    <property type="component" value="Unassembled WGS sequence"/>
</dbReference>
<dbReference type="GO" id="GO:0006898">
    <property type="term" value="P:receptor-mediated endocytosis"/>
    <property type="evidence" value="ECO:0007669"/>
    <property type="project" value="TreeGrafter"/>
</dbReference>
<evidence type="ECO:0000256" key="5">
    <source>
        <dbReference type="ARBA" id="ARBA00022827"/>
    </source>
</evidence>
<keyword evidence="10 11" id="KW-0968">Cytoplasmic vesicle</keyword>